<sequence>MGEHTKGLEQEYISIKHSGLPINWDRYIANPGRIWAARDFEPSYMDFTEFWAVGGGAFHSPPPLTAQNS</sequence>
<keyword evidence="2" id="KW-1185">Reference proteome</keyword>
<dbReference type="AlphaFoldDB" id="A0A815CVT9"/>
<evidence type="ECO:0000313" key="2">
    <source>
        <dbReference type="Proteomes" id="UP000663828"/>
    </source>
</evidence>
<dbReference type="EMBL" id="CAJNOR010002375">
    <property type="protein sequence ID" value="CAF1285359.1"/>
    <property type="molecule type" value="Genomic_DNA"/>
</dbReference>
<organism evidence="1 2">
    <name type="scientific">Adineta ricciae</name>
    <name type="common">Rotifer</name>
    <dbReference type="NCBI Taxonomy" id="249248"/>
    <lineage>
        <taxon>Eukaryota</taxon>
        <taxon>Metazoa</taxon>
        <taxon>Spiralia</taxon>
        <taxon>Gnathifera</taxon>
        <taxon>Rotifera</taxon>
        <taxon>Eurotatoria</taxon>
        <taxon>Bdelloidea</taxon>
        <taxon>Adinetida</taxon>
        <taxon>Adinetidae</taxon>
        <taxon>Adineta</taxon>
    </lineage>
</organism>
<reference evidence="1" key="1">
    <citation type="submission" date="2021-02" db="EMBL/GenBank/DDBJ databases">
        <authorList>
            <person name="Nowell W R."/>
        </authorList>
    </citation>
    <scope>NUCLEOTIDE SEQUENCE</scope>
</reference>
<evidence type="ECO:0000313" key="1">
    <source>
        <dbReference type="EMBL" id="CAF1285359.1"/>
    </source>
</evidence>
<comment type="caution">
    <text evidence="1">The sequence shown here is derived from an EMBL/GenBank/DDBJ whole genome shotgun (WGS) entry which is preliminary data.</text>
</comment>
<gene>
    <name evidence="1" type="ORF">XAT740_LOCUS28043</name>
</gene>
<feature type="non-terminal residue" evidence="1">
    <location>
        <position position="1"/>
    </location>
</feature>
<dbReference type="Proteomes" id="UP000663828">
    <property type="component" value="Unassembled WGS sequence"/>
</dbReference>
<proteinExistence type="predicted"/>
<protein>
    <submittedName>
        <fullName evidence="1">Uncharacterized protein</fullName>
    </submittedName>
</protein>
<accession>A0A815CVT9</accession>
<name>A0A815CVT9_ADIRI</name>